<dbReference type="GeneID" id="92238209"/>
<dbReference type="Proteomes" id="UP001058553">
    <property type="component" value="Chromosome"/>
</dbReference>
<organism evidence="1 2">
    <name type="scientific">Erwinia pyrifoliae</name>
    <dbReference type="NCBI Taxonomy" id="79967"/>
    <lineage>
        <taxon>Bacteria</taxon>
        <taxon>Pseudomonadati</taxon>
        <taxon>Pseudomonadota</taxon>
        <taxon>Gammaproteobacteria</taxon>
        <taxon>Enterobacterales</taxon>
        <taxon>Erwiniaceae</taxon>
        <taxon>Erwinia</taxon>
    </lineage>
</organism>
<sequence length="146" mass="15817">MLTILHSVTHRRFAACSALLAMLLLFIAPVISKSLAQQRGGDSMMMHHAMGMAMEAEWDISADDRSLAAADSAADNTKRPVLPVMDDSACGYCLLLVHLPLDLLPSLLLWSALLAAGIPDVTRSPPPPTLFTPGFFHPRAPPRYRA</sequence>
<evidence type="ECO:0000313" key="1">
    <source>
        <dbReference type="EMBL" id="UWS32925.1"/>
    </source>
</evidence>
<dbReference type="InterPro" id="IPR021333">
    <property type="entry name" value="DUF2946"/>
</dbReference>
<proteinExistence type="predicted"/>
<accession>A0ABY5X6A5</accession>
<gene>
    <name evidence="1" type="ORF">NYP84_15120</name>
</gene>
<evidence type="ECO:0000313" key="2">
    <source>
        <dbReference type="Proteomes" id="UP001058553"/>
    </source>
</evidence>
<reference evidence="1" key="1">
    <citation type="submission" date="2022-07" db="EMBL/GenBank/DDBJ databases">
        <title>Genetic diversity of Erwinia pyrifoliae.</title>
        <authorList>
            <person name="Park D.S."/>
            <person name="Ham H."/>
        </authorList>
    </citation>
    <scope>NUCLEOTIDE SEQUENCE</scope>
    <source>
        <strain evidence="1">CP201486</strain>
    </source>
</reference>
<keyword evidence="2" id="KW-1185">Reference proteome</keyword>
<dbReference type="RefSeq" id="WP_012666965.1">
    <property type="nucleotide sequence ID" value="NZ_CP023567.1"/>
</dbReference>
<dbReference type="EMBL" id="CP103445">
    <property type="protein sequence ID" value="UWS32925.1"/>
    <property type="molecule type" value="Genomic_DNA"/>
</dbReference>
<protein>
    <submittedName>
        <fullName evidence="1">DUF2946 domain-containing protein</fullName>
    </submittedName>
</protein>
<dbReference type="Pfam" id="PF11162">
    <property type="entry name" value="DUF2946"/>
    <property type="match status" value="1"/>
</dbReference>
<name>A0ABY5X6A5_ERWPY</name>